<dbReference type="SUPFAM" id="SSF48452">
    <property type="entry name" value="TPR-like"/>
    <property type="match status" value="1"/>
</dbReference>
<sequence length="618" mass="68339">MTTSVDSRPRDFLESPSHLVHRTGLDDLTTELSGKWPRAVALTGDGKSGSTFLAKVAAGLVHLRYPGGTFYVDLREQSPDDAMLLSLIRLGASTDLIPSSPMGKSAFLRDLVQSRRVLPIVRLGAQPADAEYFHPRYPTAGFVVIGSPTPLDEYRVIEVPRFSTDERAELLSKSHGRLSQAVCWDLAENIVAGPRTVREAARAIAANPSLAEPPHDRLIELVRDETDLRSELADGLDGSTQWLYRLLHYLPEPIFEEAAAREFWQSGEQLRDALDELESAALVARDSVGYLRLVENQEFLADSTAEGIELPHQSALHDCVQSYTAQVQAADETIMRDRRRLGLMPTTKPPRNFESRGEAMSWLVRHRSMLSSMVHMCVEQEWWPEACALAEALWAFYTNQVMPDESIKCYRIALAASEHLPDTSIGIQMRLYLAKCLTDAGLTGDARRELETALSLSPTSESGERLAGTAYELLARNSLAADAGSAAWEFAEEGLRRLGQDGRARAKAQLWRFKARAAQSNGDYDVAAECFETALRLFGKASDSRNQALIDVEHALLDYDRYGPKVLANVEKKIAAADGMVETAQVVRAWERLAGSSEGPLKVRYETAARKARGLGDR</sequence>
<evidence type="ECO:0008006" key="3">
    <source>
        <dbReference type="Google" id="ProtNLM"/>
    </source>
</evidence>
<dbReference type="EMBL" id="JBHSDK010000015">
    <property type="protein sequence ID" value="MFC4335764.1"/>
    <property type="molecule type" value="Genomic_DNA"/>
</dbReference>
<dbReference type="RefSeq" id="WP_380620946.1">
    <property type="nucleotide sequence ID" value="NZ_JBHSDK010000015.1"/>
</dbReference>
<gene>
    <name evidence="1" type="ORF">ACFPET_11180</name>
</gene>
<organism evidence="1 2">
    <name type="scientific">Salininema proteolyticum</name>
    <dbReference type="NCBI Taxonomy" id="1607685"/>
    <lineage>
        <taxon>Bacteria</taxon>
        <taxon>Bacillati</taxon>
        <taxon>Actinomycetota</taxon>
        <taxon>Actinomycetes</taxon>
        <taxon>Glycomycetales</taxon>
        <taxon>Glycomycetaceae</taxon>
        <taxon>Salininema</taxon>
    </lineage>
</organism>
<proteinExistence type="predicted"/>
<evidence type="ECO:0000313" key="2">
    <source>
        <dbReference type="Proteomes" id="UP001595823"/>
    </source>
</evidence>
<dbReference type="InterPro" id="IPR011990">
    <property type="entry name" value="TPR-like_helical_dom_sf"/>
</dbReference>
<keyword evidence="2" id="KW-1185">Reference proteome</keyword>
<reference evidence="2" key="1">
    <citation type="journal article" date="2019" name="Int. J. Syst. Evol. Microbiol.">
        <title>The Global Catalogue of Microorganisms (GCM) 10K type strain sequencing project: providing services to taxonomists for standard genome sequencing and annotation.</title>
        <authorList>
            <consortium name="The Broad Institute Genomics Platform"/>
            <consortium name="The Broad Institute Genome Sequencing Center for Infectious Disease"/>
            <person name="Wu L."/>
            <person name="Ma J."/>
        </authorList>
    </citation>
    <scope>NUCLEOTIDE SEQUENCE [LARGE SCALE GENOMIC DNA]</scope>
    <source>
        <strain evidence="2">IBRC-M 10908</strain>
    </source>
</reference>
<name>A0ABV8TZ64_9ACTN</name>
<protein>
    <recommendedName>
        <fullName evidence="3">Tetratricopeptide repeat protein</fullName>
    </recommendedName>
</protein>
<evidence type="ECO:0000313" key="1">
    <source>
        <dbReference type="EMBL" id="MFC4335764.1"/>
    </source>
</evidence>
<dbReference type="Gene3D" id="1.25.40.10">
    <property type="entry name" value="Tetratricopeptide repeat domain"/>
    <property type="match status" value="1"/>
</dbReference>
<comment type="caution">
    <text evidence="1">The sequence shown here is derived from an EMBL/GenBank/DDBJ whole genome shotgun (WGS) entry which is preliminary data.</text>
</comment>
<accession>A0ABV8TZ64</accession>
<dbReference type="Proteomes" id="UP001595823">
    <property type="component" value="Unassembled WGS sequence"/>
</dbReference>